<evidence type="ECO:0000313" key="3">
    <source>
        <dbReference type="Proteomes" id="UP001596473"/>
    </source>
</evidence>
<accession>A0ABW2R040</accession>
<gene>
    <name evidence="2" type="ORF">ACFQNF_06200</name>
</gene>
<evidence type="ECO:0000256" key="1">
    <source>
        <dbReference type="SAM" id="MobiDB-lite"/>
    </source>
</evidence>
<proteinExistence type="predicted"/>
<dbReference type="RefSeq" id="WP_380186959.1">
    <property type="nucleotide sequence ID" value="NZ_JBHTBQ010000010.1"/>
</dbReference>
<organism evidence="2 3">
    <name type="scientific">Iodobacter arcticus</name>
    <dbReference type="NCBI Taxonomy" id="590593"/>
    <lineage>
        <taxon>Bacteria</taxon>
        <taxon>Pseudomonadati</taxon>
        <taxon>Pseudomonadota</taxon>
        <taxon>Betaproteobacteria</taxon>
        <taxon>Neisseriales</taxon>
        <taxon>Chitinibacteraceae</taxon>
        <taxon>Iodobacter</taxon>
    </lineage>
</organism>
<keyword evidence="3" id="KW-1185">Reference proteome</keyword>
<name>A0ABW2R040_9NEIS</name>
<dbReference type="EMBL" id="JBHTBQ010000010">
    <property type="protein sequence ID" value="MFC7419467.1"/>
    <property type="molecule type" value="Genomic_DNA"/>
</dbReference>
<evidence type="ECO:0000313" key="2">
    <source>
        <dbReference type="EMBL" id="MFC7419467.1"/>
    </source>
</evidence>
<protein>
    <submittedName>
        <fullName evidence="2">Uncharacterized protein</fullName>
    </submittedName>
</protein>
<feature type="region of interest" description="Disordered" evidence="1">
    <location>
        <begin position="80"/>
        <end position="104"/>
    </location>
</feature>
<sequence length="182" mass="19828">MRYLIISGIVGSLIAALGWLAWHADQEDSPPPPPIAAKPAPNQAAPGKHWLNRFYPSDENAPLLATAADLPAAESMAEARINGEPRTPPILRSESRSEAATPLELADHSAYQQYETRQNLRELAAFSKAVPAQLQQLQDDIRRGKAAGIAPELIAKQERKVAELAALRQQLLASHPEINPEK</sequence>
<reference evidence="3" key="1">
    <citation type="journal article" date="2019" name="Int. J. Syst. Evol. Microbiol.">
        <title>The Global Catalogue of Microorganisms (GCM) 10K type strain sequencing project: providing services to taxonomists for standard genome sequencing and annotation.</title>
        <authorList>
            <consortium name="The Broad Institute Genomics Platform"/>
            <consortium name="The Broad Institute Genome Sequencing Center for Infectious Disease"/>
            <person name="Wu L."/>
            <person name="Ma J."/>
        </authorList>
    </citation>
    <scope>NUCLEOTIDE SEQUENCE [LARGE SCALE GENOMIC DNA]</scope>
    <source>
        <strain evidence="3">CCUG 62945</strain>
    </source>
</reference>
<dbReference type="Proteomes" id="UP001596473">
    <property type="component" value="Unassembled WGS sequence"/>
</dbReference>
<comment type="caution">
    <text evidence="2">The sequence shown here is derived from an EMBL/GenBank/DDBJ whole genome shotgun (WGS) entry which is preliminary data.</text>
</comment>